<reference evidence="2" key="1">
    <citation type="journal article" date="2017" name="Res. Microbiol.">
        <title>Comparative genomics of extrachromosomal elements in Bacillus thuringiensis subsp. israelensis.</title>
        <authorList>
            <person name="Bolotin A."/>
            <person name="Gillis A."/>
            <person name="Sanchis V."/>
            <person name="Nielsen-LeRoux C."/>
            <person name="Mahillon J."/>
            <person name="Lereclus D."/>
            <person name="Sorokin A."/>
        </authorList>
    </citation>
    <scope>NUCLEOTIDE SEQUENCE</scope>
    <source>
        <strain evidence="2">AM65-52</strain>
        <plasmid evidence="2">pAM65-52-3-235K</plasmid>
    </source>
</reference>
<keyword evidence="1" id="KW-0812">Transmembrane</keyword>
<keyword evidence="1" id="KW-1133">Transmembrane helix</keyword>
<sequence length="171" mass="19149">MEGNGWVLFIGMILTFALFIRICITAPNNGSDTTVKKEKKKVDSKFERVNQVEGILYADDLKIKTFNIGELAVDNVTVKLYNHVGKPVQPTDIIFNGQSIYAFAPVGTSYREKAEYAIQVLKNNANQGALSFRTVDEIEHILIEVDNLNDYINEGKVSQISNDAEDFVWVG</sequence>
<keyword evidence="2" id="KW-0614">Plasmid</keyword>
<geneLocation type="plasmid" evidence="2">
    <name>pAM65-52-3-235K</name>
</geneLocation>
<protein>
    <submittedName>
        <fullName evidence="2">Uncharacterized protein</fullName>
    </submittedName>
</protein>
<proteinExistence type="predicted"/>
<dbReference type="EMBL" id="CP013278">
    <property type="protein sequence ID" value="AND28467.1"/>
    <property type="molecule type" value="Genomic_DNA"/>
</dbReference>
<keyword evidence="1" id="KW-0472">Membrane</keyword>
<evidence type="ECO:0000313" key="2">
    <source>
        <dbReference type="EMBL" id="AND28467.1"/>
    </source>
</evidence>
<dbReference type="PATRIC" id="fig|1430.6.peg.2186"/>
<name>A0A160LJV5_BACTI</name>
<dbReference type="RefSeq" id="WP_000398910.1">
    <property type="nucleotide sequence ID" value="NZ_CP013278.1"/>
</dbReference>
<organism evidence="2">
    <name type="scientific">Bacillus thuringiensis subsp. israelensis</name>
    <dbReference type="NCBI Taxonomy" id="1430"/>
    <lineage>
        <taxon>Bacteria</taxon>
        <taxon>Bacillati</taxon>
        <taxon>Bacillota</taxon>
        <taxon>Bacilli</taxon>
        <taxon>Bacillales</taxon>
        <taxon>Bacillaceae</taxon>
        <taxon>Bacillus</taxon>
        <taxon>Bacillus cereus group</taxon>
    </lineage>
</organism>
<dbReference type="AlphaFoldDB" id="A0A160LJV5"/>
<accession>A0A160LJV5</accession>
<evidence type="ECO:0000256" key="1">
    <source>
        <dbReference type="SAM" id="Phobius"/>
    </source>
</evidence>
<gene>
    <name evidence="2" type="ORF">ATN07_32580</name>
</gene>
<feature type="transmembrane region" description="Helical" evidence="1">
    <location>
        <begin position="6"/>
        <end position="24"/>
    </location>
</feature>